<dbReference type="Proteomes" id="UP000019149">
    <property type="component" value="Unassembled WGS sequence"/>
</dbReference>
<reference evidence="2 3" key="1">
    <citation type="journal article" date="2013" name="Nat. Genet.">
        <title>The genome of the hydatid tapeworm Echinococcus granulosus.</title>
        <authorList>
            <person name="Zheng H."/>
            <person name="Zhang W."/>
            <person name="Zhang L."/>
            <person name="Zhang Z."/>
            <person name="Li J."/>
            <person name="Lu G."/>
            <person name="Zhu Y."/>
            <person name="Wang Y."/>
            <person name="Huang Y."/>
            <person name="Liu J."/>
            <person name="Kang H."/>
            <person name="Chen J."/>
            <person name="Wang L."/>
            <person name="Chen A."/>
            <person name="Yu S."/>
            <person name="Gao Z."/>
            <person name="Jin L."/>
            <person name="Gu W."/>
            <person name="Wang Z."/>
            <person name="Zhao L."/>
            <person name="Shi B."/>
            <person name="Wen H."/>
            <person name="Lin R."/>
            <person name="Jones M.K."/>
            <person name="Brejova B."/>
            <person name="Vinar T."/>
            <person name="Zhao G."/>
            <person name="McManus D.P."/>
            <person name="Chen Z."/>
            <person name="Zhou Y."/>
            <person name="Wang S."/>
        </authorList>
    </citation>
    <scope>NUCLEOTIDE SEQUENCE [LARGE SCALE GENOMIC DNA]</scope>
</reference>
<name>W6UUM0_ECHGR</name>
<proteinExistence type="predicted"/>
<accession>W6UUM0</accession>
<dbReference type="RefSeq" id="XP_024348285.1">
    <property type="nucleotide sequence ID" value="XM_024497286.1"/>
</dbReference>
<protein>
    <submittedName>
        <fullName evidence="2">Uncharacterized protein</fullName>
    </submittedName>
</protein>
<organism evidence="2 3">
    <name type="scientific">Echinococcus granulosus</name>
    <name type="common">Hydatid tapeworm</name>
    <dbReference type="NCBI Taxonomy" id="6210"/>
    <lineage>
        <taxon>Eukaryota</taxon>
        <taxon>Metazoa</taxon>
        <taxon>Spiralia</taxon>
        <taxon>Lophotrochozoa</taxon>
        <taxon>Platyhelminthes</taxon>
        <taxon>Cestoda</taxon>
        <taxon>Eucestoda</taxon>
        <taxon>Cyclophyllidea</taxon>
        <taxon>Taeniidae</taxon>
        <taxon>Echinococcus</taxon>
        <taxon>Echinococcus granulosus group</taxon>
    </lineage>
</organism>
<feature type="region of interest" description="Disordered" evidence="1">
    <location>
        <begin position="74"/>
        <end position="120"/>
    </location>
</feature>
<dbReference type="CTD" id="36343752"/>
<dbReference type="KEGG" id="egl:EGR_08037"/>
<keyword evidence="3" id="KW-1185">Reference proteome</keyword>
<gene>
    <name evidence="2" type="ORF">EGR_08037</name>
</gene>
<evidence type="ECO:0000256" key="1">
    <source>
        <dbReference type="SAM" id="MobiDB-lite"/>
    </source>
</evidence>
<feature type="compositionally biased region" description="Basic and acidic residues" evidence="1">
    <location>
        <begin position="79"/>
        <end position="90"/>
    </location>
</feature>
<evidence type="ECO:0000313" key="3">
    <source>
        <dbReference type="Proteomes" id="UP000019149"/>
    </source>
</evidence>
<dbReference type="EMBL" id="APAU02000094">
    <property type="protein sequence ID" value="EUB57089.1"/>
    <property type="molecule type" value="Genomic_DNA"/>
</dbReference>
<dbReference type="AlphaFoldDB" id="W6UUM0"/>
<comment type="caution">
    <text evidence="2">The sequence shown here is derived from an EMBL/GenBank/DDBJ whole genome shotgun (WGS) entry which is preliminary data.</text>
</comment>
<evidence type="ECO:0000313" key="2">
    <source>
        <dbReference type="EMBL" id="EUB57089.1"/>
    </source>
</evidence>
<dbReference type="GeneID" id="36343752"/>
<sequence>MYQTHSCHVGRESVYEKRCQSVVPLNKPSCGEKQEGPKGEHSIGTVVAMAKAKEKTLPFATSDVLSKRKSIVCDDDNEVDGKRGDDEKQSSTRVVISSGGGGGTQIGSWSQHQHQHKQHRCCLSPPSSPKHLANKREAEVEVLWSSGKEVKCHPLPHCDQHQPLDRSVIITPHP</sequence>